<dbReference type="EMBL" id="LYPB01000058">
    <property type="protein sequence ID" value="OAS19237.1"/>
    <property type="molecule type" value="Genomic_DNA"/>
</dbReference>
<name>A0A198ADH5_9BACL</name>
<dbReference type="Pfam" id="PF01510">
    <property type="entry name" value="Amidase_2"/>
    <property type="match status" value="1"/>
</dbReference>
<accession>A0A198ADH5</accession>
<dbReference type="SUPFAM" id="SSF55846">
    <property type="entry name" value="N-acetylmuramoyl-L-alanine amidase-like"/>
    <property type="match status" value="1"/>
</dbReference>
<dbReference type="CDD" id="cd06583">
    <property type="entry name" value="PGRP"/>
    <property type="match status" value="1"/>
</dbReference>
<comment type="caution">
    <text evidence="2">The sequence shown here is derived from an EMBL/GenBank/DDBJ whole genome shotgun (WGS) entry which is preliminary data.</text>
</comment>
<evidence type="ECO:0000259" key="1">
    <source>
        <dbReference type="Pfam" id="PF01510"/>
    </source>
</evidence>
<dbReference type="InterPro" id="IPR036505">
    <property type="entry name" value="Amidase/PGRP_sf"/>
</dbReference>
<dbReference type="Gene3D" id="3.40.80.10">
    <property type="entry name" value="Peptidoglycan recognition protein-like"/>
    <property type="match status" value="1"/>
</dbReference>
<reference evidence="2 3" key="1">
    <citation type="submission" date="2016-05" db="EMBL/GenBank/DDBJ databases">
        <title>Paenibacillus sp. 1ZS3-15 nov., isolated from the rhizosphere soil.</title>
        <authorList>
            <person name="Zhang X.X."/>
            <person name="Zhang J."/>
        </authorList>
    </citation>
    <scope>NUCLEOTIDE SEQUENCE [LARGE SCALE GENOMIC DNA]</scope>
    <source>
        <strain evidence="2 3">1ZS3-15</strain>
    </source>
</reference>
<dbReference type="GO" id="GO:0009253">
    <property type="term" value="P:peptidoglycan catabolic process"/>
    <property type="evidence" value="ECO:0007669"/>
    <property type="project" value="InterPro"/>
</dbReference>
<feature type="domain" description="N-acetylmuramoyl-L-alanine amidase" evidence="1">
    <location>
        <begin position="36"/>
        <end position="158"/>
    </location>
</feature>
<keyword evidence="3" id="KW-1185">Reference proteome</keyword>
<dbReference type="GO" id="GO:0008745">
    <property type="term" value="F:N-acetylmuramoyl-L-alanine amidase activity"/>
    <property type="evidence" value="ECO:0007669"/>
    <property type="project" value="InterPro"/>
</dbReference>
<dbReference type="STRING" id="1850517.A8708_26360"/>
<organism evidence="2 3">
    <name type="scientific">Paenibacillus oryzisoli</name>
    <dbReference type="NCBI Taxonomy" id="1850517"/>
    <lineage>
        <taxon>Bacteria</taxon>
        <taxon>Bacillati</taxon>
        <taxon>Bacillota</taxon>
        <taxon>Bacilli</taxon>
        <taxon>Bacillales</taxon>
        <taxon>Paenibacillaceae</taxon>
        <taxon>Paenibacillus</taxon>
    </lineage>
</organism>
<dbReference type="Proteomes" id="UP000078454">
    <property type="component" value="Unassembled WGS sequence"/>
</dbReference>
<gene>
    <name evidence="2" type="ORF">A8708_26360</name>
</gene>
<dbReference type="AlphaFoldDB" id="A0A198ADH5"/>
<evidence type="ECO:0000313" key="3">
    <source>
        <dbReference type="Proteomes" id="UP000078454"/>
    </source>
</evidence>
<protein>
    <recommendedName>
        <fullName evidence="1">N-acetylmuramoyl-L-alanine amidase domain-containing protein</fullName>
    </recommendedName>
</protein>
<dbReference type="InterPro" id="IPR002502">
    <property type="entry name" value="Amidase_domain"/>
</dbReference>
<sequence>MTTTGYSLQPIKDITDELPKNKNYSWKQLCGERVPEQITTIVVHHTGSLKALGADAARHAKNHIEGTSIHVKGEPGLPYHVYCKEGQIYQTNDLLDFVYGVSDNNGYTVHICTEGNFLYDTFTELDRIALYAAILAVKAVLPIVDIKGHNELQAKACPAIDMSRVRSDIKTIEMDIERKQSTLEAQIERCFAVKNQAEFMYNKAKLNDGDGVWARTWLDRVHAIMVEQKLL</sequence>
<proteinExistence type="predicted"/>
<evidence type="ECO:0000313" key="2">
    <source>
        <dbReference type="EMBL" id="OAS19237.1"/>
    </source>
</evidence>